<dbReference type="AlphaFoldDB" id="A0A3B1AY91"/>
<dbReference type="PANTHER" id="PTHR42930:SF3">
    <property type="entry name" value="PHOSPHATE-SPECIFIC TRANSPORT SYSTEM ACCESSORY PROTEIN PHOU"/>
    <property type="match status" value="1"/>
</dbReference>
<dbReference type="GO" id="GO:0030643">
    <property type="term" value="P:intracellular phosphate ion homeostasis"/>
    <property type="evidence" value="ECO:0007669"/>
    <property type="project" value="InterPro"/>
</dbReference>
<feature type="domain" description="PhoU" evidence="1">
    <location>
        <begin position="123"/>
        <end position="204"/>
    </location>
</feature>
<dbReference type="InterPro" id="IPR036196">
    <property type="entry name" value="Ptyr_pPase_sf"/>
</dbReference>
<dbReference type="Gene3D" id="1.20.58.220">
    <property type="entry name" value="Phosphate transport system protein phou homolog 2, domain 2"/>
    <property type="match status" value="1"/>
</dbReference>
<dbReference type="PANTHER" id="PTHR42930">
    <property type="entry name" value="PHOSPHATE-SPECIFIC TRANSPORT SYSTEM ACCESSORY PROTEIN PHOU"/>
    <property type="match status" value="1"/>
</dbReference>
<protein>
    <submittedName>
        <fullName evidence="2">Phosphate transport system regulatory protein PhoU</fullName>
    </submittedName>
</protein>
<proteinExistence type="predicted"/>
<evidence type="ECO:0000259" key="1">
    <source>
        <dbReference type="Pfam" id="PF01895"/>
    </source>
</evidence>
<organism evidence="2">
    <name type="scientific">hydrothermal vent metagenome</name>
    <dbReference type="NCBI Taxonomy" id="652676"/>
    <lineage>
        <taxon>unclassified sequences</taxon>
        <taxon>metagenomes</taxon>
        <taxon>ecological metagenomes</taxon>
    </lineage>
</organism>
<dbReference type="Pfam" id="PF01895">
    <property type="entry name" value="PhoU"/>
    <property type="match status" value="2"/>
</dbReference>
<dbReference type="GO" id="GO:0045936">
    <property type="term" value="P:negative regulation of phosphate metabolic process"/>
    <property type="evidence" value="ECO:0007669"/>
    <property type="project" value="InterPro"/>
</dbReference>
<reference evidence="2" key="1">
    <citation type="submission" date="2018-06" db="EMBL/GenBank/DDBJ databases">
        <authorList>
            <person name="Zhirakovskaya E."/>
        </authorList>
    </citation>
    <scope>NUCLEOTIDE SEQUENCE</scope>
</reference>
<dbReference type="InterPro" id="IPR026022">
    <property type="entry name" value="PhoU_dom"/>
</dbReference>
<dbReference type="InterPro" id="IPR038078">
    <property type="entry name" value="PhoU-like_sf"/>
</dbReference>
<sequence length="361" mass="40392">MSHYEQRLEKDLNRIREQVSDVAARVQSGLKDAMHALLTGNDKLAYATILGDLPINRRVRSIDRLCHSFIAQHLPSGRHLRWISSVIRTNIELERIGDYAVTICRESVQMPQPPQGVLADKLELMCEEARRMLEQTVDAFADGNADAAKATMGMAKEVDRSLYNTFAELTAERGNCSLQDLMRLFNVFHRLGRVAAQSKNICEETVFAVTGETKVPKVYRILFLDEDNSGLSQMAEAVARKRFPNSGSYSRAGRYAASSLNPAIATFLDERGLELEDNLPKALDLLPQEIAAFHVIVSLQGPVKSAIQEVPFQTVVQEWDIPPLTGDLDAAQTLQRMEAIYREISVRVQELMQTLRGHVAS</sequence>
<dbReference type="SUPFAM" id="SSF109755">
    <property type="entry name" value="PhoU-like"/>
    <property type="match status" value="1"/>
</dbReference>
<dbReference type="SUPFAM" id="SSF52788">
    <property type="entry name" value="Phosphotyrosine protein phosphatases I"/>
    <property type="match status" value="1"/>
</dbReference>
<gene>
    <name evidence="2" type="ORF">MNBD_GAMMA26-1853</name>
</gene>
<accession>A0A3B1AY91</accession>
<dbReference type="InterPro" id="IPR028366">
    <property type="entry name" value="PhoU"/>
</dbReference>
<dbReference type="EMBL" id="UOFX01000080">
    <property type="protein sequence ID" value="VAX11046.1"/>
    <property type="molecule type" value="Genomic_DNA"/>
</dbReference>
<name>A0A3B1AY91_9ZZZZ</name>
<evidence type="ECO:0000313" key="2">
    <source>
        <dbReference type="EMBL" id="VAX11046.1"/>
    </source>
</evidence>
<feature type="domain" description="PhoU" evidence="1">
    <location>
        <begin position="21"/>
        <end position="105"/>
    </location>
</feature>
<dbReference type="Gene3D" id="3.40.50.2300">
    <property type="match status" value="1"/>
</dbReference>